<dbReference type="InterPro" id="IPR057163">
    <property type="entry name" value="DUF7841"/>
</dbReference>
<accession>A0A810Q4Y9</accession>
<sequence>MNGTNEAREGSREWLLLKIAECMVEPMSERTAERLSAYSGAYNAICQWENRKPSYSNLAKPFTQEEAKEWTSAMQNVDGTTGPHWTLEQTNQIMTQRGINCDPYQWWVAMNMVYSDYSKVAKKLNVSNIDFYAEIAKAFLDDQDAAPDKLARYYEFVVKH</sequence>
<reference evidence="2" key="1">
    <citation type="submission" date="2020-09" db="EMBL/GenBank/DDBJ databases">
        <title>New species isolated from human feces.</title>
        <authorList>
            <person name="Kitahara M."/>
            <person name="Shigeno Y."/>
            <person name="Shime M."/>
            <person name="Matsumoto Y."/>
            <person name="Nakamura S."/>
            <person name="Motooka D."/>
            <person name="Fukuoka S."/>
            <person name="Nishikawa H."/>
            <person name="Benno Y."/>
        </authorList>
    </citation>
    <scope>NUCLEOTIDE SEQUENCE</scope>
    <source>
        <strain evidence="2">MM59</strain>
    </source>
</reference>
<proteinExistence type="predicted"/>
<dbReference type="EMBL" id="AP023420">
    <property type="protein sequence ID" value="BCK83388.1"/>
    <property type="molecule type" value="Genomic_DNA"/>
</dbReference>
<evidence type="ECO:0000259" key="1">
    <source>
        <dbReference type="Pfam" id="PF25223"/>
    </source>
</evidence>
<name>A0A810Q4Y9_9FIRM</name>
<dbReference type="AlphaFoldDB" id="A0A810Q4Y9"/>
<feature type="domain" description="DUF7841" evidence="1">
    <location>
        <begin position="55"/>
        <end position="155"/>
    </location>
</feature>
<protein>
    <recommendedName>
        <fullName evidence="1">DUF7841 domain-containing protein</fullName>
    </recommendedName>
</protein>
<evidence type="ECO:0000313" key="3">
    <source>
        <dbReference type="Proteomes" id="UP000679848"/>
    </source>
</evidence>
<keyword evidence="3" id="KW-1185">Reference proteome</keyword>
<dbReference type="Proteomes" id="UP000679848">
    <property type="component" value="Chromosome"/>
</dbReference>
<organism evidence="2 3">
    <name type="scientific">Pusillibacter faecalis</name>
    <dbReference type="NCBI Taxonomy" id="2714358"/>
    <lineage>
        <taxon>Bacteria</taxon>
        <taxon>Bacillati</taxon>
        <taxon>Bacillota</taxon>
        <taxon>Clostridia</taxon>
        <taxon>Eubacteriales</taxon>
        <taxon>Oscillospiraceae</taxon>
        <taxon>Pusillibacter</taxon>
    </lineage>
</organism>
<evidence type="ECO:0000313" key="2">
    <source>
        <dbReference type="EMBL" id="BCK83388.1"/>
    </source>
</evidence>
<dbReference type="KEGG" id="pfaa:MM59RIKEN_07070"/>
<dbReference type="RefSeq" id="WP_213542655.1">
    <property type="nucleotide sequence ID" value="NZ_AP023420.1"/>
</dbReference>
<dbReference type="Pfam" id="PF25223">
    <property type="entry name" value="DUF7841"/>
    <property type="match status" value="1"/>
</dbReference>
<gene>
    <name evidence="2" type="ORF">MM59RIKEN_07070</name>
</gene>